<protein>
    <submittedName>
        <fullName evidence="2">Uncharacterized protein</fullName>
    </submittedName>
</protein>
<dbReference type="PROSITE" id="PS51257">
    <property type="entry name" value="PROKAR_LIPOPROTEIN"/>
    <property type="match status" value="1"/>
</dbReference>
<feature type="compositionally biased region" description="Polar residues" evidence="1">
    <location>
        <begin position="22"/>
        <end position="43"/>
    </location>
</feature>
<accession>A0A2D4MXA2</accession>
<dbReference type="AlphaFoldDB" id="A0A2D4MXA2"/>
<reference evidence="2" key="2">
    <citation type="submission" date="2017-11" db="EMBL/GenBank/DDBJ databases">
        <title>Coralsnake Venomics: Analyses of Venom Gland Transcriptomes and Proteomes of Six Brazilian Taxa.</title>
        <authorList>
            <person name="Aird S.D."/>
            <person name="Jorge da Silva N."/>
            <person name="Qiu L."/>
            <person name="Villar-Briones A."/>
            <person name="Aparecida-Saddi V."/>
            <person name="Campos-Telles M.P."/>
            <person name="Grau M."/>
            <person name="Mikheyev A.S."/>
        </authorList>
    </citation>
    <scope>NUCLEOTIDE SEQUENCE</scope>
    <source>
        <tissue evidence="2">Venom_gland</tissue>
    </source>
</reference>
<evidence type="ECO:0000256" key="1">
    <source>
        <dbReference type="SAM" id="MobiDB-lite"/>
    </source>
</evidence>
<name>A0A2D4MXA2_9SAUR</name>
<reference evidence="2" key="1">
    <citation type="submission" date="2017-07" db="EMBL/GenBank/DDBJ databases">
        <authorList>
            <person name="Mikheyev A."/>
            <person name="Grau M."/>
        </authorList>
    </citation>
    <scope>NUCLEOTIDE SEQUENCE</scope>
    <source>
        <tissue evidence="2">Venom_gland</tissue>
    </source>
</reference>
<proteinExistence type="predicted"/>
<evidence type="ECO:0000313" key="2">
    <source>
        <dbReference type="EMBL" id="LAB38037.1"/>
    </source>
</evidence>
<dbReference type="EMBL" id="IACM01129478">
    <property type="protein sequence ID" value="LAB38037.1"/>
    <property type="molecule type" value="Transcribed_RNA"/>
</dbReference>
<organism evidence="2">
    <name type="scientific">Micrurus spixii</name>
    <name type="common">Amazon coral snake</name>
    <dbReference type="NCBI Taxonomy" id="129469"/>
    <lineage>
        <taxon>Eukaryota</taxon>
        <taxon>Metazoa</taxon>
        <taxon>Chordata</taxon>
        <taxon>Craniata</taxon>
        <taxon>Vertebrata</taxon>
        <taxon>Euteleostomi</taxon>
        <taxon>Lepidosauria</taxon>
        <taxon>Squamata</taxon>
        <taxon>Bifurcata</taxon>
        <taxon>Unidentata</taxon>
        <taxon>Episquamata</taxon>
        <taxon>Toxicofera</taxon>
        <taxon>Serpentes</taxon>
        <taxon>Colubroidea</taxon>
        <taxon>Elapidae</taxon>
        <taxon>Elapinae</taxon>
        <taxon>Micrurus</taxon>
    </lineage>
</organism>
<sequence length="156" mass="17378">MGYVRPPHALFSPTMGSCSTLSAKTGQKMTPKQAQKTASSATGHRTWKQGRGATCRPAPNPFWLAGYCKRHPAPLRQSIDIYNIDLVLNEIQFNTLGLVDISISDDVYLCNEGGCGLRNQLCIIIRQLIFLRQNGTIKCFVVIEKKDGSIGYFFFF</sequence>
<feature type="region of interest" description="Disordered" evidence="1">
    <location>
        <begin position="22"/>
        <end position="52"/>
    </location>
</feature>